<dbReference type="Pfam" id="PF07454">
    <property type="entry name" value="SpoIIP"/>
    <property type="match status" value="1"/>
</dbReference>
<comment type="caution">
    <text evidence="1">The sequence shown here is derived from an EMBL/GenBank/DDBJ whole genome shotgun (WGS) entry which is preliminary data.</text>
</comment>
<name>A0ABT1NI74_9FIRM</name>
<dbReference type="Proteomes" id="UP001651880">
    <property type="component" value="Unassembled WGS sequence"/>
</dbReference>
<reference evidence="1 2" key="1">
    <citation type="submission" date="2021-10" db="EMBL/GenBank/DDBJ databases">
        <title>Lutispora strain m25 sp. nov., a thermophilic, non-spore-forming bacterium isolated from a lab-scale methanogenic bioreactor digesting anaerobic sludge.</title>
        <authorList>
            <person name="El Houari A."/>
            <person name="Mcdonald J."/>
        </authorList>
    </citation>
    <scope>NUCLEOTIDE SEQUENCE [LARGE SCALE GENOMIC DNA]</scope>
    <source>
        <strain evidence="2">m25</strain>
    </source>
</reference>
<accession>A0ABT1NI74</accession>
<dbReference type="RefSeq" id="WP_255228396.1">
    <property type="nucleotide sequence ID" value="NZ_JAJEKE010000015.1"/>
</dbReference>
<dbReference type="InterPro" id="IPR010897">
    <property type="entry name" value="Spore_II_P"/>
</dbReference>
<dbReference type="EMBL" id="JAJEKE010000015">
    <property type="protein sequence ID" value="MCQ1530876.1"/>
    <property type="molecule type" value="Genomic_DNA"/>
</dbReference>
<evidence type="ECO:0000313" key="1">
    <source>
        <dbReference type="EMBL" id="MCQ1530876.1"/>
    </source>
</evidence>
<sequence>MLLCCILLIFLTVNKSIEEPAEVFSSQDAYKDIDKNNSDSLFIFILNNSIPALKAAYEGYRGEKAAGIDSFISDTVASIPAKLLEDPFTFLKLTYSGFGDIDESLIAAQSMGKKLPEIKSFSDAPEGDIFFSEEDEYKAKEMQAGEDAKAIAGENEEYDADIQSPEKVELSNKSPQILIYHSHATESYMPNTASNYHTLTEKYNVVSTGSTLARVLQDKYKYKVIHDKTYHDKDSYAYSYANSLMTIKKQTSKYNSIKFVWDIHRDAFTVKDDKHRAARKNDYTATINGKKAARIMLVIGKKNPNYKELEKFSAYIKKKMDKLYPGLYLKTERANSKYNQYFSNYSMLIEIGCMLNTAEEANYSAELMGNVMGEVLMELQE</sequence>
<dbReference type="NCBIfam" id="TIGR02867">
    <property type="entry name" value="spore_II_P"/>
    <property type="match status" value="1"/>
</dbReference>
<evidence type="ECO:0000313" key="2">
    <source>
        <dbReference type="Proteomes" id="UP001651880"/>
    </source>
</evidence>
<organism evidence="1 2">
    <name type="scientific">Lutispora saccharofermentans</name>
    <dbReference type="NCBI Taxonomy" id="3024236"/>
    <lineage>
        <taxon>Bacteria</taxon>
        <taxon>Bacillati</taxon>
        <taxon>Bacillota</taxon>
        <taxon>Clostridia</taxon>
        <taxon>Lutisporales</taxon>
        <taxon>Lutisporaceae</taxon>
        <taxon>Lutispora</taxon>
    </lineage>
</organism>
<gene>
    <name evidence="1" type="ORF">LJD61_15155</name>
</gene>
<protein>
    <submittedName>
        <fullName evidence="1">Stage II sporulation protein P</fullName>
    </submittedName>
</protein>
<keyword evidence="2" id="KW-1185">Reference proteome</keyword>
<proteinExistence type="predicted"/>